<proteinExistence type="predicted"/>
<name>A0A3E0ESM9_9FLAO</name>
<sequence>MVTAQSLIMTFTNILKFRILFLLFFFYSHAVFPQEANKEGEKLYPLRTIIDLFTKEDTLKISKPDSKNHLIAFPTLGYQPANGFTLGFISQFSFKLKPENKISLLSGGASYSTKKQILTYLKNNMYVNNDRLFFSGDFRYYVFSQANYGLGTDIIPWGAEFQDFDYDAIKQPMNYNYFKFHETASYTIFQSFFIGAGIHFDSYSNIVDKNLDAANEKYTYHYTYSKKHGFSDKNYAVNGVSINFIYDTRDNLINTNNGLYLNMNYRYNPQTDLNKHESGTVLLESRYFIPISKTNKQHVLGFWAYGQFLAHGQLPYLNLPAIGWDQNSRSGKGYIQGLFRGTNLMYFESEYRFPITKNQMISGTVFANATTTSDADRNLKLGEYIQPAVGVGLRILLDKNTLTNFIVNYGLGRDSQTFYFNDGEGF</sequence>
<dbReference type="EMBL" id="QUNI01000002">
    <property type="protein sequence ID" value="REH01243.1"/>
    <property type="molecule type" value="Genomic_DNA"/>
</dbReference>
<reference evidence="1 2" key="1">
    <citation type="submission" date="2018-08" db="EMBL/GenBank/DDBJ databases">
        <title>Genomic Encyclopedia of Archaeal and Bacterial Type Strains, Phase II (KMG-II): from individual species to whole genera.</title>
        <authorList>
            <person name="Goeker M."/>
        </authorList>
    </citation>
    <scope>NUCLEOTIDE SEQUENCE [LARGE SCALE GENOMIC DNA]</scope>
    <source>
        <strain evidence="1 2">DSM 100880</strain>
    </source>
</reference>
<comment type="caution">
    <text evidence="1">The sequence shown here is derived from an EMBL/GenBank/DDBJ whole genome shotgun (WGS) entry which is preliminary data.</text>
</comment>
<dbReference type="Gene3D" id="2.40.160.50">
    <property type="entry name" value="membrane protein fhac: a member of the omp85/tpsb transporter family"/>
    <property type="match status" value="1"/>
</dbReference>
<organism evidence="1 2">
    <name type="scientific">Flavobacterium aquicola</name>
    <dbReference type="NCBI Taxonomy" id="1682742"/>
    <lineage>
        <taxon>Bacteria</taxon>
        <taxon>Pseudomonadati</taxon>
        <taxon>Bacteroidota</taxon>
        <taxon>Flavobacteriia</taxon>
        <taxon>Flavobacteriales</taxon>
        <taxon>Flavobacteriaceae</taxon>
        <taxon>Flavobacterium</taxon>
    </lineage>
</organism>
<evidence type="ECO:0000313" key="1">
    <source>
        <dbReference type="EMBL" id="REH01243.1"/>
    </source>
</evidence>
<evidence type="ECO:0008006" key="3">
    <source>
        <dbReference type="Google" id="ProtNLM"/>
    </source>
</evidence>
<gene>
    <name evidence="1" type="ORF">C8P67_102510</name>
</gene>
<dbReference type="Proteomes" id="UP000257136">
    <property type="component" value="Unassembled WGS sequence"/>
</dbReference>
<dbReference type="AlphaFoldDB" id="A0A3E0ESM9"/>
<accession>A0A3E0ESM9</accession>
<keyword evidence="2" id="KW-1185">Reference proteome</keyword>
<protein>
    <recommendedName>
        <fullName evidence="3">Surface antigen-like protein</fullName>
    </recommendedName>
</protein>
<evidence type="ECO:0000313" key="2">
    <source>
        <dbReference type="Proteomes" id="UP000257136"/>
    </source>
</evidence>